<dbReference type="PRINTS" id="PR00320">
    <property type="entry name" value="GPROTEINBRPT"/>
</dbReference>
<comment type="caution">
    <text evidence="6">The sequence shown here is derived from an EMBL/GenBank/DDBJ whole genome shotgun (WGS) entry which is preliminary data.</text>
</comment>
<feature type="repeat" description="WD" evidence="3">
    <location>
        <begin position="984"/>
        <end position="1025"/>
    </location>
</feature>
<keyword evidence="2" id="KW-0677">Repeat</keyword>
<dbReference type="PROSITE" id="PS00678">
    <property type="entry name" value="WD_REPEATS_1"/>
    <property type="match status" value="6"/>
</dbReference>
<dbReference type="InterPro" id="IPR019775">
    <property type="entry name" value="WD40_repeat_CS"/>
</dbReference>
<dbReference type="Pfam" id="PF24883">
    <property type="entry name" value="NPHP3_N"/>
    <property type="match status" value="1"/>
</dbReference>
<dbReference type="InterPro" id="IPR020472">
    <property type="entry name" value="WD40_PAC1"/>
</dbReference>
<dbReference type="OMA" id="EDHTICI"/>
<dbReference type="CDD" id="cd00200">
    <property type="entry name" value="WD40"/>
    <property type="match status" value="1"/>
</dbReference>
<dbReference type="Gene3D" id="2.130.10.10">
    <property type="entry name" value="YVTN repeat-like/Quinoprotein amine dehydrogenase"/>
    <property type="match status" value="4"/>
</dbReference>
<dbReference type="eggNOG" id="KOG0271">
    <property type="taxonomic scope" value="Eukaryota"/>
</dbReference>
<dbReference type="InterPro" id="IPR050349">
    <property type="entry name" value="WD_LIS1/nudF_dynein_reg"/>
</dbReference>
<dbReference type="GO" id="GO:0007166">
    <property type="term" value="P:cell surface receptor signaling pathway"/>
    <property type="evidence" value="ECO:0007669"/>
    <property type="project" value="InterPro"/>
</dbReference>
<dbReference type="Proteomes" id="UP000007148">
    <property type="component" value="Unassembled WGS sequence"/>
</dbReference>
<feature type="repeat" description="WD" evidence="3">
    <location>
        <begin position="1133"/>
        <end position="1167"/>
    </location>
</feature>
<evidence type="ECO:0000313" key="7">
    <source>
        <dbReference type="Proteomes" id="UP000007148"/>
    </source>
</evidence>
<dbReference type="HOGENOM" id="CLU_000288_6_3_1"/>
<dbReference type="OrthoDB" id="538223at2759"/>
<feature type="repeat" description="WD" evidence="3">
    <location>
        <begin position="1171"/>
        <end position="1207"/>
    </location>
</feature>
<dbReference type="STRING" id="1109443.G4TSD5"/>
<gene>
    <name evidence="6" type="ORF">PIIN_08181</name>
</gene>
<dbReference type="InterPro" id="IPR007111">
    <property type="entry name" value="NACHT_NTPase"/>
</dbReference>
<evidence type="ECO:0000256" key="2">
    <source>
        <dbReference type="ARBA" id="ARBA00022737"/>
    </source>
</evidence>
<dbReference type="InterPro" id="IPR015943">
    <property type="entry name" value="WD40/YVTN_repeat-like_dom_sf"/>
</dbReference>
<feature type="repeat" description="WD" evidence="3">
    <location>
        <begin position="941"/>
        <end position="982"/>
    </location>
</feature>
<dbReference type="AlphaFoldDB" id="G4TSD5"/>
<name>G4TSD5_SERID</name>
<sequence>MSSRKATPRIKFAIYPPDTSPSAKSSLRKRGQTDNTINTAGTVLNLAADLSEASDILSPLKAACKATKTILDAIQAVKDNQEEWSDLTERLEEYMLGIERQIDSFEKYPAEDRVVDEAFRQPLIHYVELLEDIYSTVTNSREKRTRSTLSFFKAFTKVKMDAEILRKFNRDIEDGNRQLLEQLGLFTAYRIQVIEKNTQATKADLEVTKANVELTKVNMESTKADVQVTKVKVETILSDVDANAILQLPMVTFAASSVHNTCLQGTRQAVLQEIDSWAKHAESQWPIFWLCDIAGSGKSTVAMSVAKAWATEGTLGGQFFFSLSSSEGSTTEKFCSTIARELAQRMPELAQHIAESVKRNPALLRDSLHDQLRMLVHGPLQYRQGRVFLVIDAIDECKSGTQRKELLDSLAKIAQETDNLRIFITSRPDPVIEAVLRPLSIKMELKDRLHDVSHHDNIDDIATYVHQSLNGVLSQDKRERLVEKARGLFIWASTACRMLMDETSLDTPDTVYNRLISVNQAGDIDEVYLLIFERINPKFRPSMWHMLALLLAAFEPLTISDLEDLFKHAGIQGSVKALVQNLGSVLTEDDAVRFRHPTIVEYLRRCSTAALTNDHGSLIINMAKAHGQAASWCLKCLKSPNGGLKFNICQLESSFYLNRQILDLSTRVSKFITKRLRYASSHWLFHVAKTDDDWRRTLNNEIQRILQMPYVLYWMEVLSLTGGVPRAISGLRAVIRDAKPEEDIRNSLTEIRRLIMAFSMPIQDSAPHIYISVLPFTPKKSNIQLERLKEYPNTLIVAQGLEETSPGLPRALGAHNGSIYSVSFSPDSSRIVCGSTDKTIRIWDADTGQLLGEPLRGHENSVFAVAFSPDGSRIVSGSMDHTIRLWDADSGEPLGEPLRGHGSSVWAVSFSPDGLRIVSGSKDNTIRLWDADTGAPLGGPLVGHSGWVKAVIFSPDGSQIASSSDDCTIRMWDAKTGQPLGEPLVGHEDSVNAISFSPDGSRVVSGLEDGTMQIWDTETGRPLGESLRGHGARITAVAFSPDGSRIVSSSWDKTIRLWDADSGEQLGNPLRADNGPVNAFALSPDGSLIVSASGDTRATYPSMVHELQLWDAKTLQPLGDPLLDPLLDPHVSILTVTFSPDGSRILSCSGDGRMRLWDAGSGQLLGEPLGDSVWAAAFSPDGLRIVSGSGDSTIQLWDADAGAPLGRPLVGHDSPVCALAFSPDGLRIASGLEDGTVQLWDTETGQPLEDLLYGHNSIMKIQF</sequence>
<dbReference type="Gene3D" id="3.40.50.300">
    <property type="entry name" value="P-loop containing nucleotide triphosphate hydrolases"/>
    <property type="match status" value="1"/>
</dbReference>
<dbReference type="PROSITE" id="PS50082">
    <property type="entry name" value="WD_REPEATS_2"/>
    <property type="match status" value="9"/>
</dbReference>
<keyword evidence="1 3" id="KW-0853">WD repeat</keyword>
<dbReference type="InParanoid" id="G4TSD5"/>
<evidence type="ECO:0000256" key="4">
    <source>
        <dbReference type="SAM" id="MobiDB-lite"/>
    </source>
</evidence>
<dbReference type="SUPFAM" id="SSF52540">
    <property type="entry name" value="P-loop containing nucleoside triphosphate hydrolases"/>
    <property type="match status" value="1"/>
</dbReference>
<dbReference type="CDD" id="cd21037">
    <property type="entry name" value="MLKL_NTD"/>
    <property type="match status" value="1"/>
</dbReference>
<dbReference type="SMART" id="SM00320">
    <property type="entry name" value="WD40"/>
    <property type="match status" value="10"/>
</dbReference>
<dbReference type="Gene3D" id="1.20.930.20">
    <property type="entry name" value="Adaptor protein Cbl, N-terminal domain"/>
    <property type="match status" value="1"/>
</dbReference>
<dbReference type="Pfam" id="PF00400">
    <property type="entry name" value="WD40"/>
    <property type="match status" value="10"/>
</dbReference>
<protein>
    <submittedName>
        <fullName evidence="6">Related to WD40-repeat protein (Notchless protein)</fullName>
    </submittedName>
</protein>
<dbReference type="PROSITE" id="PS50294">
    <property type="entry name" value="WD_REPEATS_REGION"/>
    <property type="match status" value="9"/>
</dbReference>
<feature type="repeat" description="WD" evidence="3">
    <location>
        <begin position="1209"/>
        <end position="1250"/>
    </location>
</feature>
<organism evidence="6 7">
    <name type="scientific">Serendipita indica (strain DSM 11827)</name>
    <name type="common">Root endophyte fungus</name>
    <name type="synonym">Piriformospora indica</name>
    <dbReference type="NCBI Taxonomy" id="1109443"/>
    <lineage>
        <taxon>Eukaryota</taxon>
        <taxon>Fungi</taxon>
        <taxon>Dikarya</taxon>
        <taxon>Basidiomycota</taxon>
        <taxon>Agaricomycotina</taxon>
        <taxon>Agaricomycetes</taxon>
        <taxon>Sebacinales</taxon>
        <taxon>Serendipitaceae</taxon>
        <taxon>Serendipita</taxon>
    </lineage>
</organism>
<feature type="repeat" description="WD" evidence="3">
    <location>
        <begin position="812"/>
        <end position="853"/>
    </location>
</feature>
<dbReference type="PROSITE" id="PS50837">
    <property type="entry name" value="NACHT"/>
    <property type="match status" value="1"/>
</dbReference>
<evidence type="ECO:0000256" key="1">
    <source>
        <dbReference type="ARBA" id="ARBA00022574"/>
    </source>
</evidence>
<dbReference type="InterPro" id="IPR011047">
    <property type="entry name" value="Quinoprotein_ADH-like_sf"/>
</dbReference>
<dbReference type="InterPro" id="IPR056884">
    <property type="entry name" value="NPHP3-like_N"/>
</dbReference>
<dbReference type="EMBL" id="CAFZ01000291">
    <property type="protein sequence ID" value="CCA74228.1"/>
    <property type="molecule type" value="Genomic_DNA"/>
</dbReference>
<evidence type="ECO:0000259" key="5">
    <source>
        <dbReference type="PROSITE" id="PS50837"/>
    </source>
</evidence>
<feature type="repeat" description="WD" evidence="3">
    <location>
        <begin position="855"/>
        <end position="896"/>
    </location>
</feature>
<feature type="region of interest" description="Disordered" evidence="4">
    <location>
        <begin position="1"/>
        <end position="34"/>
    </location>
</feature>
<dbReference type="InterPro" id="IPR036537">
    <property type="entry name" value="Adaptor_Cbl_N_dom_sf"/>
</dbReference>
<accession>G4TSD5</accession>
<dbReference type="InterPro" id="IPR059179">
    <property type="entry name" value="MLKL-like_MCAfunc"/>
</dbReference>
<feature type="domain" description="NACHT" evidence="5">
    <location>
        <begin position="286"/>
        <end position="433"/>
    </location>
</feature>
<dbReference type="PANTHER" id="PTHR44129">
    <property type="entry name" value="WD REPEAT-CONTAINING PROTEIN POP1"/>
    <property type="match status" value="1"/>
</dbReference>
<keyword evidence="7" id="KW-1185">Reference proteome</keyword>
<feature type="repeat" description="WD" evidence="3">
    <location>
        <begin position="898"/>
        <end position="939"/>
    </location>
</feature>
<proteinExistence type="predicted"/>
<evidence type="ECO:0000256" key="3">
    <source>
        <dbReference type="PROSITE-ProRule" id="PRU00221"/>
    </source>
</evidence>
<evidence type="ECO:0000313" key="6">
    <source>
        <dbReference type="EMBL" id="CCA74228.1"/>
    </source>
</evidence>
<dbReference type="InterPro" id="IPR001680">
    <property type="entry name" value="WD40_rpt"/>
</dbReference>
<feature type="repeat" description="WD" evidence="3">
    <location>
        <begin position="1027"/>
        <end position="1068"/>
    </location>
</feature>
<dbReference type="InterPro" id="IPR027417">
    <property type="entry name" value="P-loop_NTPase"/>
</dbReference>
<reference evidence="6 7" key="1">
    <citation type="journal article" date="2011" name="PLoS Pathog.">
        <title>Endophytic Life Strategies Decoded by Genome and Transcriptome Analyses of the Mutualistic Root Symbiont Piriformospora indica.</title>
        <authorList>
            <person name="Zuccaro A."/>
            <person name="Lahrmann U."/>
            <person name="Guldener U."/>
            <person name="Langen G."/>
            <person name="Pfiffi S."/>
            <person name="Biedenkopf D."/>
            <person name="Wong P."/>
            <person name="Samans B."/>
            <person name="Grimm C."/>
            <person name="Basiewicz M."/>
            <person name="Murat C."/>
            <person name="Martin F."/>
            <person name="Kogel K.H."/>
        </authorList>
    </citation>
    <scope>NUCLEOTIDE SEQUENCE [LARGE SCALE GENOMIC DNA]</scope>
    <source>
        <strain evidence="6 7">DSM 11827</strain>
    </source>
</reference>
<dbReference type="SUPFAM" id="SSF50998">
    <property type="entry name" value="Quinoprotein alcohol dehydrogenase-like"/>
    <property type="match status" value="1"/>
</dbReference>